<keyword evidence="8 11" id="KW-0694">RNA-binding</keyword>
<dbReference type="Proteomes" id="UP001157911">
    <property type="component" value="Unassembled WGS sequence"/>
</dbReference>
<feature type="binding site" evidence="11">
    <location>
        <position position="574"/>
    </location>
    <ligand>
        <name>Zn(2+)</name>
        <dbReference type="ChEBI" id="CHEBI:29105"/>
    </ligand>
</feature>
<name>A0ABY1NKB0_9BACT</name>
<evidence type="ECO:0000256" key="8">
    <source>
        <dbReference type="ARBA" id="ARBA00022884"/>
    </source>
</evidence>
<comment type="cofactor">
    <cofactor evidence="11">
        <name>Zn(2+)</name>
        <dbReference type="ChEBI" id="CHEBI:29105"/>
    </cofactor>
    <text evidence="11">Binds 1 zinc ion per subunit.</text>
</comment>
<protein>
    <recommendedName>
        <fullName evidence="11">Alanine--tRNA ligase</fullName>
        <ecNumber evidence="11">6.1.1.7</ecNumber>
    </recommendedName>
    <alternativeName>
        <fullName evidence="11">Alanyl-tRNA synthetase</fullName>
        <shortName evidence="11">AlaRS</shortName>
    </alternativeName>
</protein>
<keyword evidence="3 11" id="KW-0436">Ligase</keyword>
<comment type="function">
    <text evidence="11">Catalyzes the attachment of alanine to tRNA(Ala) in a two-step reaction: alanine is first activated by ATP to form Ala-AMP and then transferred to the acceptor end of tRNA(Ala). Also edits incorrectly charged Ser-tRNA(Ala) and Gly-tRNA(Ala) via its editing domain.</text>
</comment>
<dbReference type="InterPro" id="IPR018165">
    <property type="entry name" value="Ala-tRNA-synth_IIc_core"/>
</dbReference>
<dbReference type="InterPro" id="IPR018164">
    <property type="entry name" value="Ala-tRNA-synth_IIc_N"/>
</dbReference>
<dbReference type="Gene3D" id="2.40.30.130">
    <property type="match status" value="1"/>
</dbReference>
<evidence type="ECO:0000256" key="4">
    <source>
        <dbReference type="ARBA" id="ARBA00022723"/>
    </source>
</evidence>
<evidence type="ECO:0000256" key="11">
    <source>
        <dbReference type="HAMAP-Rule" id="MF_00036"/>
    </source>
</evidence>
<comment type="domain">
    <text evidence="11">Consists of three domains; the N-terminal catalytic domain, the editing domain and the C-terminal C-Ala domain. The editing domain removes incorrectly charged amino acids, while the C-Ala domain, along with tRNA(Ala), serves as a bridge to cooperatively bring together the editing and aminoacylation centers thus stimulating deacylation of misacylated tRNAs.</text>
</comment>
<evidence type="ECO:0000256" key="1">
    <source>
        <dbReference type="ARBA" id="ARBA00008226"/>
    </source>
</evidence>
<evidence type="ECO:0000259" key="13">
    <source>
        <dbReference type="PROSITE" id="PS50860"/>
    </source>
</evidence>
<dbReference type="SUPFAM" id="SSF55681">
    <property type="entry name" value="Class II aaRS and biotin synthetases"/>
    <property type="match status" value="1"/>
</dbReference>
<dbReference type="Gene3D" id="3.30.54.20">
    <property type="match status" value="1"/>
</dbReference>
<comment type="caution">
    <text evidence="14">The sequence shown here is derived from an EMBL/GenBank/DDBJ whole genome shotgun (WGS) entry which is preliminary data.</text>
</comment>
<dbReference type="InterPro" id="IPR002318">
    <property type="entry name" value="Ala-tRNA-lgiase_IIc"/>
</dbReference>
<evidence type="ECO:0000256" key="10">
    <source>
        <dbReference type="ARBA" id="ARBA00023146"/>
    </source>
</evidence>
<dbReference type="CDD" id="cd00673">
    <property type="entry name" value="AlaRS_core"/>
    <property type="match status" value="1"/>
</dbReference>
<dbReference type="InterPro" id="IPR045864">
    <property type="entry name" value="aa-tRNA-synth_II/BPL/LPL"/>
</dbReference>
<keyword evidence="2 11" id="KW-0820">tRNA-binding</keyword>
<dbReference type="InterPro" id="IPR003156">
    <property type="entry name" value="DHHA1_dom"/>
</dbReference>
<reference evidence="14 15" key="1">
    <citation type="submission" date="2017-05" db="EMBL/GenBank/DDBJ databases">
        <authorList>
            <person name="Varghese N."/>
            <person name="Submissions S."/>
        </authorList>
    </citation>
    <scope>NUCLEOTIDE SEQUENCE [LARGE SCALE GENOMIC DNA]</scope>
    <source>
        <strain evidence="14 15">DSM 15522</strain>
    </source>
</reference>
<dbReference type="Gene3D" id="3.10.310.40">
    <property type="match status" value="1"/>
</dbReference>
<feature type="domain" description="Alanyl-transfer RNA synthetases family profile" evidence="13">
    <location>
        <begin position="4"/>
        <end position="715"/>
    </location>
</feature>
<keyword evidence="9 11" id="KW-0648">Protein biosynthesis</keyword>
<dbReference type="SUPFAM" id="SSF55186">
    <property type="entry name" value="ThrRS/AlaRS common domain"/>
    <property type="match status" value="1"/>
</dbReference>
<feature type="binding site" evidence="11">
    <location>
        <position position="676"/>
    </location>
    <ligand>
        <name>Zn(2+)</name>
        <dbReference type="ChEBI" id="CHEBI:29105"/>
    </ligand>
</feature>
<dbReference type="InterPro" id="IPR012947">
    <property type="entry name" value="tRNA_SAD"/>
</dbReference>
<dbReference type="InterPro" id="IPR023033">
    <property type="entry name" value="Ala_tRNA_ligase_euk/bac"/>
</dbReference>
<dbReference type="Pfam" id="PF01411">
    <property type="entry name" value="tRNA-synt_2c"/>
    <property type="match status" value="1"/>
</dbReference>
<gene>
    <name evidence="11" type="primary">alaS</name>
    <name evidence="14" type="ORF">SAMN06265339_0900</name>
</gene>
<dbReference type="Gene3D" id="3.30.930.10">
    <property type="entry name" value="Bira Bifunctional Protein, Domain 2"/>
    <property type="match status" value="1"/>
</dbReference>
<comment type="subcellular location">
    <subcellularLocation>
        <location evidence="11">Cytoplasm</location>
    </subcellularLocation>
</comment>
<keyword evidence="11" id="KW-0963">Cytoplasm</keyword>
<keyword evidence="4 11" id="KW-0479">Metal-binding</keyword>
<dbReference type="HAMAP" id="MF_00036_B">
    <property type="entry name" value="Ala_tRNA_synth_B"/>
    <property type="match status" value="1"/>
</dbReference>
<dbReference type="SUPFAM" id="SSF101353">
    <property type="entry name" value="Putative anticodon-binding domain of alanyl-tRNA synthetase (AlaRS)"/>
    <property type="match status" value="1"/>
</dbReference>
<keyword evidence="15" id="KW-1185">Reference proteome</keyword>
<dbReference type="Pfam" id="PF02272">
    <property type="entry name" value="DHHA1"/>
    <property type="match status" value="1"/>
</dbReference>
<evidence type="ECO:0000256" key="2">
    <source>
        <dbReference type="ARBA" id="ARBA00022555"/>
    </source>
</evidence>
<dbReference type="InterPro" id="IPR018162">
    <property type="entry name" value="Ala-tRNA-ligase_IIc_anticod-bd"/>
</dbReference>
<evidence type="ECO:0000313" key="14">
    <source>
        <dbReference type="EMBL" id="SMP11274.1"/>
    </source>
</evidence>
<dbReference type="RefSeq" id="WP_283400384.1">
    <property type="nucleotide sequence ID" value="NZ_FXUB01000002.1"/>
</dbReference>
<keyword evidence="7 11" id="KW-0067">ATP-binding</keyword>
<feature type="binding site" evidence="11">
    <location>
        <position position="570"/>
    </location>
    <ligand>
        <name>Zn(2+)</name>
        <dbReference type="ChEBI" id="CHEBI:29105"/>
    </ligand>
</feature>
<keyword evidence="5 11" id="KW-0547">Nucleotide-binding</keyword>
<evidence type="ECO:0000256" key="9">
    <source>
        <dbReference type="ARBA" id="ARBA00022917"/>
    </source>
</evidence>
<accession>A0ABY1NKB0</accession>
<dbReference type="EMBL" id="FXUB01000002">
    <property type="protein sequence ID" value="SMP11274.1"/>
    <property type="molecule type" value="Genomic_DNA"/>
</dbReference>
<feature type="coiled-coil region" evidence="12">
    <location>
        <begin position="731"/>
        <end position="765"/>
    </location>
</feature>
<dbReference type="PROSITE" id="PS50860">
    <property type="entry name" value="AA_TRNA_LIGASE_II_ALA"/>
    <property type="match status" value="1"/>
</dbReference>
<evidence type="ECO:0000256" key="12">
    <source>
        <dbReference type="SAM" id="Coils"/>
    </source>
</evidence>
<dbReference type="Pfam" id="PF07973">
    <property type="entry name" value="tRNA_SAD"/>
    <property type="match status" value="1"/>
</dbReference>
<dbReference type="Gene3D" id="3.30.980.10">
    <property type="entry name" value="Threonyl-trna Synthetase, Chain A, domain 2"/>
    <property type="match status" value="1"/>
</dbReference>
<dbReference type="SUPFAM" id="SSF50447">
    <property type="entry name" value="Translation proteins"/>
    <property type="match status" value="1"/>
</dbReference>
<dbReference type="SMART" id="SM00863">
    <property type="entry name" value="tRNA_SAD"/>
    <property type="match status" value="1"/>
</dbReference>
<keyword evidence="12" id="KW-0175">Coiled coil</keyword>
<dbReference type="InterPro" id="IPR050058">
    <property type="entry name" value="Ala-tRNA_ligase"/>
</dbReference>
<keyword evidence="10 11" id="KW-0030">Aminoacyl-tRNA synthetase</keyword>
<dbReference type="NCBIfam" id="TIGR00344">
    <property type="entry name" value="alaS"/>
    <property type="match status" value="1"/>
</dbReference>
<organism evidence="14 15">
    <name type="scientific">Desulfurobacterium pacificum</name>
    <dbReference type="NCBI Taxonomy" id="240166"/>
    <lineage>
        <taxon>Bacteria</taxon>
        <taxon>Pseudomonadati</taxon>
        <taxon>Aquificota</taxon>
        <taxon>Aquificia</taxon>
        <taxon>Desulfurobacteriales</taxon>
        <taxon>Desulfurobacteriaceae</taxon>
        <taxon>Desulfurobacterium</taxon>
    </lineage>
</organism>
<dbReference type="InterPro" id="IPR018163">
    <property type="entry name" value="Thr/Ala-tRNA-synth_IIc_edit"/>
</dbReference>
<evidence type="ECO:0000256" key="7">
    <source>
        <dbReference type="ARBA" id="ARBA00022840"/>
    </source>
</evidence>
<evidence type="ECO:0000256" key="6">
    <source>
        <dbReference type="ARBA" id="ARBA00022833"/>
    </source>
</evidence>
<comment type="similarity">
    <text evidence="1 11">Belongs to the class-II aminoacyl-tRNA synthetase family.</text>
</comment>
<dbReference type="EC" id="6.1.1.7" evidence="11"/>
<evidence type="ECO:0000256" key="5">
    <source>
        <dbReference type="ARBA" id="ARBA00022741"/>
    </source>
</evidence>
<dbReference type="PANTHER" id="PTHR11777:SF9">
    <property type="entry name" value="ALANINE--TRNA LIGASE, CYTOPLASMIC"/>
    <property type="match status" value="1"/>
</dbReference>
<comment type="catalytic activity">
    <reaction evidence="11">
        <text>tRNA(Ala) + L-alanine + ATP = L-alanyl-tRNA(Ala) + AMP + diphosphate</text>
        <dbReference type="Rhea" id="RHEA:12540"/>
        <dbReference type="Rhea" id="RHEA-COMP:9657"/>
        <dbReference type="Rhea" id="RHEA-COMP:9923"/>
        <dbReference type="ChEBI" id="CHEBI:30616"/>
        <dbReference type="ChEBI" id="CHEBI:33019"/>
        <dbReference type="ChEBI" id="CHEBI:57972"/>
        <dbReference type="ChEBI" id="CHEBI:78442"/>
        <dbReference type="ChEBI" id="CHEBI:78497"/>
        <dbReference type="ChEBI" id="CHEBI:456215"/>
        <dbReference type="EC" id="6.1.1.7"/>
    </reaction>
</comment>
<feature type="binding site" evidence="11">
    <location>
        <position position="672"/>
    </location>
    <ligand>
        <name>Zn(2+)</name>
        <dbReference type="ChEBI" id="CHEBI:29105"/>
    </ligand>
</feature>
<dbReference type="Gene3D" id="6.10.250.550">
    <property type="match status" value="1"/>
</dbReference>
<evidence type="ECO:0000313" key="15">
    <source>
        <dbReference type="Proteomes" id="UP001157911"/>
    </source>
</evidence>
<dbReference type="PANTHER" id="PTHR11777">
    <property type="entry name" value="ALANYL-TRNA SYNTHETASE"/>
    <property type="match status" value="1"/>
</dbReference>
<dbReference type="PRINTS" id="PR00980">
    <property type="entry name" value="TRNASYNTHALA"/>
</dbReference>
<keyword evidence="6 11" id="KW-0862">Zinc</keyword>
<sequence length="882" mass="99525">MEKLSGKEIRETFLKFFEDKGHTRVKSSPLIPHNDPTLLFTNAGMVQFKDYFLGKEVPPFKRATSCQKCMRAGGKHNDLENVGKTGRHHTFFEMLGNFSFGDYFKKEAIEFAWELVTKVFKLPEERLYVSVYEKDDEAFEIWNKHIGIPENKIFKLGEKDNFWAMGDTGPCGPCSEIYFDRGEEFACGENCGIGKCDCDRYLEIWNLVFMQFERDEKGNLSPLAKPSIDTGMGLERIASVLQNVPSNYETDLLFPLVKWASDLSKIPYGKSEEKDVSMRVIADHLRALTFLIADGVLPSNEGRGYVLRRIIRRASRHGRLLGIEKPFLFEGVDVVSEIMGDVYPEVSENLDFIKRVTLKEEERFSKTLEKGIFLLQEVVESVKEKGEKTIPGEEVFRLYDTYGFPVDLIMEVANDENLNVDIEGFEKLLKEQRERARKSWKGGVQKVIDPEIQKLSEEKPTEFVGYDTLSTKATVTALIKEEKPVSELKEGEEGFIVLDKTPFYGEKGGQVGDTGIIEGANFKAEVLDTQYLTEKLIAHKVKVLKGTVKPGETVDARVNEERRKAIARAHTATHLLHKALREVLGNHVKQAGSLVLPDRLRFDFTHFEAPTKEELKEVERLVYRWILENYEVKVEEMPYDEALQRGAIALFGEKYGDVVRVVDVGGVSVELCGGTHVKRSGDIGLFKITSESSVASGTRRIEALTGFEAFDWVTEKENTLEKVKATLEVPEEQIVQKIEKLKEELKEKEREVERIKKKLATSQVDEIVENAPVINGVKVITAKMEGFGGKELMEIADVVRNKSKLPAAVMLVGIKDGKATLLIALSKELTNKFKAGEIIRQIAPILDGKGGGRPDMAQGGVRNLTNLDKAFEAFKSIFSQED</sequence>
<proteinExistence type="inferred from homology"/>
<dbReference type="InterPro" id="IPR009000">
    <property type="entry name" value="Transl_B-barrel_sf"/>
</dbReference>
<evidence type="ECO:0000256" key="3">
    <source>
        <dbReference type="ARBA" id="ARBA00022598"/>
    </source>
</evidence>